<evidence type="ECO:0000313" key="2">
    <source>
        <dbReference type="EMBL" id="KAF2029365.1"/>
    </source>
</evidence>
<dbReference type="Proteomes" id="UP000799777">
    <property type="component" value="Unassembled WGS sequence"/>
</dbReference>
<proteinExistence type="predicted"/>
<dbReference type="EMBL" id="ML978201">
    <property type="protein sequence ID" value="KAF2029365.1"/>
    <property type="molecule type" value="Genomic_DNA"/>
</dbReference>
<protein>
    <submittedName>
        <fullName evidence="2">HET-domain-containing protein</fullName>
    </submittedName>
</protein>
<dbReference type="PANTHER" id="PTHR10622:SF10">
    <property type="entry name" value="HET DOMAIN-CONTAINING PROTEIN"/>
    <property type="match status" value="1"/>
</dbReference>
<name>A0A9P4H801_9PLEO</name>
<feature type="domain" description="Heterokaryon incompatibility" evidence="1">
    <location>
        <begin position="25"/>
        <end position="113"/>
    </location>
</feature>
<gene>
    <name evidence="2" type="ORF">EK21DRAFT_67647</name>
</gene>
<dbReference type="Pfam" id="PF06985">
    <property type="entry name" value="HET"/>
    <property type="match status" value="1"/>
</dbReference>
<evidence type="ECO:0000313" key="3">
    <source>
        <dbReference type="Proteomes" id="UP000799777"/>
    </source>
</evidence>
<sequence length="243" mass="27806">MRLVHIESEHHFSLVEFTGQAIPPYAILSHTWGPDHEEVTFQELSDGTGLSKAGYDKIQFCGRQAANYSLQYFWIDTCCIDKISSAELTESINSMFIWYKEAAVCYVLLMDLPANARLEMDLPNCRWFTRGWTLQELIAPERVILFDQSLVSIGSKGYLVEELSCITGIEEDVLNGEDLALSSVAVRMRWAASRQTKRIEDRAYSLLGMFDVSIPLIYGEGRKAFRRLQEEIIKRDNDLTRFA</sequence>
<keyword evidence="3" id="KW-1185">Reference proteome</keyword>
<dbReference type="InterPro" id="IPR010730">
    <property type="entry name" value="HET"/>
</dbReference>
<dbReference type="PANTHER" id="PTHR10622">
    <property type="entry name" value="HET DOMAIN-CONTAINING PROTEIN"/>
    <property type="match status" value="1"/>
</dbReference>
<organism evidence="2 3">
    <name type="scientific">Setomelanomma holmii</name>
    <dbReference type="NCBI Taxonomy" id="210430"/>
    <lineage>
        <taxon>Eukaryota</taxon>
        <taxon>Fungi</taxon>
        <taxon>Dikarya</taxon>
        <taxon>Ascomycota</taxon>
        <taxon>Pezizomycotina</taxon>
        <taxon>Dothideomycetes</taxon>
        <taxon>Pleosporomycetidae</taxon>
        <taxon>Pleosporales</taxon>
        <taxon>Pleosporineae</taxon>
        <taxon>Phaeosphaeriaceae</taxon>
        <taxon>Setomelanomma</taxon>
    </lineage>
</organism>
<dbReference type="OrthoDB" id="20872at2759"/>
<comment type="caution">
    <text evidence="2">The sequence shown here is derived from an EMBL/GenBank/DDBJ whole genome shotgun (WGS) entry which is preliminary data.</text>
</comment>
<evidence type="ECO:0000259" key="1">
    <source>
        <dbReference type="Pfam" id="PF06985"/>
    </source>
</evidence>
<accession>A0A9P4H801</accession>
<reference evidence="2" key="1">
    <citation type="journal article" date="2020" name="Stud. Mycol.">
        <title>101 Dothideomycetes genomes: a test case for predicting lifestyles and emergence of pathogens.</title>
        <authorList>
            <person name="Haridas S."/>
            <person name="Albert R."/>
            <person name="Binder M."/>
            <person name="Bloem J."/>
            <person name="Labutti K."/>
            <person name="Salamov A."/>
            <person name="Andreopoulos B."/>
            <person name="Baker S."/>
            <person name="Barry K."/>
            <person name="Bills G."/>
            <person name="Bluhm B."/>
            <person name="Cannon C."/>
            <person name="Castanera R."/>
            <person name="Culley D."/>
            <person name="Daum C."/>
            <person name="Ezra D."/>
            <person name="Gonzalez J."/>
            <person name="Henrissat B."/>
            <person name="Kuo A."/>
            <person name="Liang C."/>
            <person name="Lipzen A."/>
            <person name="Lutzoni F."/>
            <person name="Magnuson J."/>
            <person name="Mondo S."/>
            <person name="Nolan M."/>
            <person name="Ohm R."/>
            <person name="Pangilinan J."/>
            <person name="Park H.-J."/>
            <person name="Ramirez L."/>
            <person name="Alfaro M."/>
            <person name="Sun H."/>
            <person name="Tritt A."/>
            <person name="Yoshinaga Y."/>
            <person name="Zwiers L.-H."/>
            <person name="Turgeon B."/>
            <person name="Goodwin S."/>
            <person name="Spatafora J."/>
            <person name="Crous P."/>
            <person name="Grigoriev I."/>
        </authorList>
    </citation>
    <scope>NUCLEOTIDE SEQUENCE</scope>
    <source>
        <strain evidence="2">CBS 110217</strain>
    </source>
</reference>
<dbReference type="AlphaFoldDB" id="A0A9P4H801"/>